<protein>
    <submittedName>
        <fullName evidence="2">Uncharacterized protein</fullName>
    </submittedName>
</protein>
<name>A0A7M1RUW5_9CAUD</name>
<evidence type="ECO:0000313" key="2">
    <source>
        <dbReference type="EMBL" id="QOR58193.1"/>
    </source>
</evidence>
<evidence type="ECO:0000256" key="1">
    <source>
        <dbReference type="SAM" id="MobiDB-lite"/>
    </source>
</evidence>
<sequence>MEGQTPKTGTFGSSLANPNPQPASISPAKTPEAPKQTYEQILKEEDGLDKDFLEERYIVIALATDITVNSVYRQVNAKYIAERHDSIGGSINSARVLTSNYEEMAAYMPSLIGCSPNAQEYVTRVQRWFNSISIPVDGDGKKLNCSFQWRKKRDYLDYKINETAIVEEYDNAEKSNPKQLKDAIARYVNKINALESTRYKYGHPIKVDDYLAYRHCLLYPIVAKDVSVISFDSRIKFYIKDEQREANRLKRSRIQANKARRNYLDAIDNDAKFKAIFVCYCASNKQDVLSNLLLDRTIQEKMLDDFAIKEPEKFNKLFNNSQVELQAFIEEAIARGELVRSEVNQTVLTPEGGFIGANMKEALAYFSNPENADYKRALETKLKL</sequence>
<dbReference type="GeneID" id="65128649"/>
<proteinExistence type="predicted"/>
<accession>A0A7M1RUW5</accession>
<evidence type="ECO:0000313" key="3">
    <source>
        <dbReference type="Proteomes" id="UP000593899"/>
    </source>
</evidence>
<feature type="compositionally biased region" description="Polar residues" evidence="1">
    <location>
        <begin position="1"/>
        <end position="24"/>
    </location>
</feature>
<dbReference type="EMBL" id="MT774377">
    <property type="protein sequence ID" value="QOR58193.1"/>
    <property type="molecule type" value="Genomic_DNA"/>
</dbReference>
<keyword evidence="3" id="KW-1185">Reference proteome</keyword>
<dbReference type="RefSeq" id="YP_010110351.1">
    <property type="nucleotide sequence ID" value="NC_055870.1"/>
</dbReference>
<feature type="region of interest" description="Disordered" evidence="1">
    <location>
        <begin position="1"/>
        <end position="36"/>
    </location>
</feature>
<reference evidence="2 3" key="1">
    <citation type="submission" date="2020-07" db="EMBL/GenBank/DDBJ databases">
        <title>Taxonomic proposal: Crassvirales, a new order of highly abundant and diverse bacterial viruses.</title>
        <authorList>
            <person name="Shkoporov A.N."/>
            <person name="Stockdale S.R."/>
            <person name="Guerin E."/>
            <person name="Ross R.P."/>
            <person name="Hill C."/>
        </authorList>
    </citation>
    <scope>NUCLEOTIDE SEQUENCE [LARGE SCALE GENOMIC DNA]</scope>
</reference>
<dbReference type="KEGG" id="vg:65128649"/>
<dbReference type="Proteomes" id="UP000593899">
    <property type="component" value="Segment"/>
</dbReference>
<organism evidence="2 3">
    <name type="scientific">uncultured phage cr107_1</name>
    <dbReference type="NCBI Taxonomy" id="2772061"/>
    <lineage>
        <taxon>Viruses</taxon>
        <taxon>Duplodnaviria</taxon>
        <taxon>Heunggongvirae</taxon>
        <taxon>Uroviricota</taxon>
        <taxon>Caudoviricetes</taxon>
        <taxon>Crassvirales</taxon>
        <taxon>Intestiviridae</taxon>
        <taxon>Churivirinae</taxon>
        <taxon>Jahgtovirus</taxon>
        <taxon>Jahgtovirus intestinihominis</taxon>
    </lineage>
</organism>